<protein>
    <recommendedName>
        <fullName evidence="10">Kinesin motor domain-containing protein</fullName>
    </recommendedName>
</protein>
<dbReference type="SMART" id="SM00129">
    <property type="entry name" value="KISc"/>
    <property type="match status" value="1"/>
</dbReference>
<keyword evidence="2" id="KW-0493">Microtubule</keyword>
<evidence type="ECO:0000256" key="1">
    <source>
        <dbReference type="ARBA" id="ARBA00010899"/>
    </source>
</evidence>
<evidence type="ECO:0000313" key="11">
    <source>
        <dbReference type="EMBL" id="KAG8502228.1"/>
    </source>
</evidence>
<keyword evidence="4 7" id="KW-0067">ATP-binding</keyword>
<keyword evidence="12" id="KW-1185">Reference proteome</keyword>
<accession>A0A8J5ZIF3</accession>
<reference evidence="11 12" key="1">
    <citation type="journal article" date="2021" name="bioRxiv">
        <title>The Gossypium anomalum genome as a resource for cotton improvement and evolutionary analysis of hybrid incompatibility.</title>
        <authorList>
            <person name="Grover C.E."/>
            <person name="Yuan D."/>
            <person name="Arick M.A."/>
            <person name="Miller E.R."/>
            <person name="Hu G."/>
            <person name="Peterson D.G."/>
            <person name="Wendel J.F."/>
            <person name="Udall J.A."/>
        </authorList>
    </citation>
    <scope>NUCLEOTIDE SEQUENCE [LARGE SCALE GENOMIC DNA]</scope>
    <source>
        <strain evidence="11">JFW-Udall</strain>
        <tissue evidence="11">Leaf</tissue>
    </source>
</reference>
<dbReference type="GO" id="GO:0003777">
    <property type="term" value="F:microtubule motor activity"/>
    <property type="evidence" value="ECO:0007669"/>
    <property type="project" value="InterPro"/>
</dbReference>
<evidence type="ECO:0000256" key="3">
    <source>
        <dbReference type="ARBA" id="ARBA00022741"/>
    </source>
</evidence>
<feature type="coiled-coil region" evidence="8">
    <location>
        <begin position="396"/>
        <end position="444"/>
    </location>
</feature>
<dbReference type="EMBL" id="JAHUZN010000001">
    <property type="protein sequence ID" value="KAG8502228.1"/>
    <property type="molecule type" value="Genomic_DNA"/>
</dbReference>
<feature type="binding site" evidence="7">
    <location>
        <begin position="632"/>
        <end position="639"/>
    </location>
    <ligand>
        <name>ATP</name>
        <dbReference type="ChEBI" id="CHEBI:30616"/>
    </ligand>
</feature>
<dbReference type="Proteomes" id="UP000701853">
    <property type="component" value="Chromosome 1"/>
</dbReference>
<feature type="region of interest" description="Disordered" evidence="9">
    <location>
        <begin position="1175"/>
        <end position="1202"/>
    </location>
</feature>
<dbReference type="FunFam" id="3.40.850.10:FF:000057">
    <property type="entry name" value="kinesin-like protein KIN-14R"/>
    <property type="match status" value="1"/>
</dbReference>
<evidence type="ECO:0000256" key="5">
    <source>
        <dbReference type="ARBA" id="ARBA00023054"/>
    </source>
</evidence>
<dbReference type="OrthoDB" id="3176171at2759"/>
<evidence type="ECO:0000256" key="6">
    <source>
        <dbReference type="ARBA" id="ARBA00023175"/>
    </source>
</evidence>
<dbReference type="GO" id="GO:0005524">
    <property type="term" value="F:ATP binding"/>
    <property type="evidence" value="ECO:0007669"/>
    <property type="project" value="UniProtKB-UniRule"/>
</dbReference>
<evidence type="ECO:0000256" key="8">
    <source>
        <dbReference type="SAM" id="Coils"/>
    </source>
</evidence>
<gene>
    <name evidence="11" type="ORF">CXB51_002026</name>
</gene>
<dbReference type="PROSITE" id="PS50067">
    <property type="entry name" value="KINESIN_MOTOR_2"/>
    <property type="match status" value="1"/>
</dbReference>
<dbReference type="GO" id="GO:0008017">
    <property type="term" value="F:microtubule binding"/>
    <property type="evidence" value="ECO:0007669"/>
    <property type="project" value="InterPro"/>
</dbReference>
<dbReference type="Pfam" id="PF00225">
    <property type="entry name" value="Kinesin"/>
    <property type="match status" value="1"/>
</dbReference>
<dbReference type="Gene3D" id="3.40.850.10">
    <property type="entry name" value="Kinesin motor domain"/>
    <property type="match status" value="1"/>
</dbReference>
<evidence type="ECO:0000259" key="10">
    <source>
        <dbReference type="PROSITE" id="PS50067"/>
    </source>
</evidence>
<feature type="region of interest" description="Disordered" evidence="9">
    <location>
        <begin position="1060"/>
        <end position="1082"/>
    </location>
</feature>
<dbReference type="Gene3D" id="2.60.120.430">
    <property type="entry name" value="Galactose-binding lectin"/>
    <property type="match status" value="1"/>
</dbReference>
<dbReference type="Pfam" id="PF11721">
    <property type="entry name" value="Malectin"/>
    <property type="match status" value="1"/>
</dbReference>
<feature type="domain" description="Kinesin motor" evidence="10">
    <location>
        <begin position="549"/>
        <end position="875"/>
    </location>
</feature>
<feature type="compositionally biased region" description="Polar residues" evidence="9">
    <location>
        <begin position="40"/>
        <end position="52"/>
    </location>
</feature>
<dbReference type="InterPro" id="IPR027417">
    <property type="entry name" value="P-loop_NTPase"/>
</dbReference>
<evidence type="ECO:0000256" key="9">
    <source>
        <dbReference type="SAM" id="MobiDB-lite"/>
    </source>
</evidence>
<dbReference type="GO" id="GO:0005874">
    <property type="term" value="C:microtubule"/>
    <property type="evidence" value="ECO:0007669"/>
    <property type="project" value="UniProtKB-KW"/>
</dbReference>
<comment type="caution">
    <text evidence="11">The sequence shown here is derived from an EMBL/GenBank/DDBJ whole genome shotgun (WGS) entry which is preliminary data.</text>
</comment>
<keyword evidence="3 7" id="KW-0547">Nucleotide-binding</keyword>
<dbReference type="CDD" id="cd01366">
    <property type="entry name" value="KISc_C_terminal"/>
    <property type="match status" value="1"/>
</dbReference>
<keyword evidence="5 8" id="KW-0175">Coiled coil</keyword>
<evidence type="ECO:0000256" key="2">
    <source>
        <dbReference type="ARBA" id="ARBA00022701"/>
    </source>
</evidence>
<dbReference type="InterPro" id="IPR027640">
    <property type="entry name" value="Kinesin-like_fam"/>
</dbReference>
<evidence type="ECO:0000256" key="4">
    <source>
        <dbReference type="ARBA" id="ARBA00022840"/>
    </source>
</evidence>
<sequence length="1202" mass="133979">MEDSNNFHHLRTDPLLLTDVSWQQNTSFYTDAAMASRSENPSLSDLVSSPKQDSADVVDPRQSQSPNVISTPIREFHGRSMLGFSLTSPDLVICAGSPDIPSKAYGDSPEFLEKHRRSIEVSLENGIEGSDNSKAKQKSPTVKFSTVCETFHKELSPESSFELLPLTETADYSQHKHEDYPAISINAGCLNGAVELGGVIYSKDDCFVGGDVIIADRIVGDGGGNSLYNTARLGDFSYNFLTLECGFYAIDLHFAEIVFTTGPPGIRVFDVFVQEEKVVTSLDIYGQVGANKPLVISNIRTFVDRDGGLFIRFEGLMGSPIVCGITVRKDSLESKLVVLLFVSGVSPPAALLSSVPMVCSSLGFKEAGSEEIMGMDKVGGHESPRDISDCEIEVKYQILQMDYERQKKELAEMRSALEGLKRENKLKTKECQEACKSLQELQNELMRKSMHVGSLAFAIEGQVKEKSRWFSSLRDMTRKLKIMKMEHIKLSEEVSYYKNCIKDINDFGTKIQSRINQQADLHEDLKTKYLKGAKERKELYNKVLELKGNIRVFCRCRPLNSEEIAAGASLAIDFESAKDGELTVISNGAPKKTFRFDAVFGPQAEQADVFQDTAPFATSVLDGYNVCIFAYGQTGTGKTFTMEGTKEARGVNFRTLEELFRVISERQKLYRYEISVSALEVYNEQIRDLLVSGSQQSAMAKRLEIRQVGEGMHHVPGLVEAHVNNMNEVWEVLQTGSNARAVGSTNANEHSSRSHCIHCVMVKGENLLNGECTKSKLWLVDLAGSERVAKTDVLGERLKETQNINRSLSALGDVISALATKSSHIPFRNSKLTHLLQDSLGGDSKTLMFVQISPNENDLGETLCSLNFASRVRGIELGPAKKQMDTSELLRWKQMVEKSKQDMKIKDLQIRKMEETIHGLDLKMKDKDLKNKNLQEKVKELESQLLIERKLARQHVDTRIAEQQQKQLNEDVRPPLATRLLGANKSSNEVKNGTLMKEQVNLTRPLTENSFRPSMPLSVTDASFKHIDPVEKENNPEVAEQLRLPTRTGRASMCPTIRRMPASSAPRRNSLIPLPSTPSSAQLAPPFHPLPSQPDIIEEIVEFLPEQTVCNSPKGTKSGGKKLTSILRRSLQKKVQLKSPMQQHLRRGLNVGMERVRVSIGSRGRMASRVLVGNGRKGGKEIQQKQNQKEKERAWNIGRTAI</sequence>
<name>A0A8J5ZIF3_9ROSI</name>
<dbReference type="InterPro" id="IPR001752">
    <property type="entry name" value="Kinesin_motor_dom"/>
</dbReference>
<dbReference type="SUPFAM" id="SSF52540">
    <property type="entry name" value="P-loop containing nucleoside triphosphate hydrolases"/>
    <property type="match status" value="1"/>
</dbReference>
<dbReference type="InterPro" id="IPR021720">
    <property type="entry name" value="Malectin_dom"/>
</dbReference>
<dbReference type="InterPro" id="IPR036961">
    <property type="entry name" value="Kinesin_motor_dom_sf"/>
</dbReference>
<evidence type="ECO:0000256" key="7">
    <source>
        <dbReference type="PROSITE-ProRule" id="PRU00283"/>
    </source>
</evidence>
<dbReference type="PROSITE" id="PS00411">
    <property type="entry name" value="KINESIN_MOTOR_1"/>
    <property type="match status" value="1"/>
</dbReference>
<dbReference type="GO" id="GO:0007018">
    <property type="term" value="P:microtubule-based movement"/>
    <property type="evidence" value="ECO:0007669"/>
    <property type="project" value="InterPro"/>
</dbReference>
<dbReference type="AlphaFoldDB" id="A0A8J5ZIF3"/>
<dbReference type="InterPro" id="IPR019821">
    <property type="entry name" value="Kinesin_motor_CS"/>
</dbReference>
<comment type="similarity">
    <text evidence="1">Belongs to the TRAFAC class myosin-kinesin ATPase superfamily. Kinesin family. KIN-14 subfamily.</text>
</comment>
<evidence type="ECO:0000313" key="12">
    <source>
        <dbReference type="Proteomes" id="UP000701853"/>
    </source>
</evidence>
<dbReference type="PRINTS" id="PR00380">
    <property type="entry name" value="KINESINHEAVY"/>
</dbReference>
<dbReference type="PANTHER" id="PTHR47972">
    <property type="entry name" value="KINESIN-LIKE PROTEIN KLP-3"/>
    <property type="match status" value="1"/>
</dbReference>
<organism evidence="11 12">
    <name type="scientific">Gossypium anomalum</name>
    <dbReference type="NCBI Taxonomy" id="47600"/>
    <lineage>
        <taxon>Eukaryota</taxon>
        <taxon>Viridiplantae</taxon>
        <taxon>Streptophyta</taxon>
        <taxon>Embryophyta</taxon>
        <taxon>Tracheophyta</taxon>
        <taxon>Spermatophyta</taxon>
        <taxon>Magnoliopsida</taxon>
        <taxon>eudicotyledons</taxon>
        <taxon>Gunneridae</taxon>
        <taxon>Pentapetalae</taxon>
        <taxon>rosids</taxon>
        <taxon>malvids</taxon>
        <taxon>Malvales</taxon>
        <taxon>Malvaceae</taxon>
        <taxon>Malvoideae</taxon>
        <taxon>Gossypium</taxon>
    </lineage>
</organism>
<proteinExistence type="inferred from homology"/>
<keyword evidence="6 7" id="KW-0505">Motor protein</keyword>
<feature type="coiled-coil region" evidence="8">
    <location>
        <begin position="924"/>
        <end position="951"/>
    </location>
</feature>
<feature type="compositionally biased region" description="Basic and acidic residues" evidence="9">
    <location>
        <begin position="1178"/>
        <end position="1194"/>
    </location>
</feature>
<feature type="region of interest" description="Disordered" evidence="9">
    <location>
        <begin position="40"/>
        <end position="69"/>
    </location>
</feature>
<dbReference type="PANTHER" id="PTHR47972:SF35">
    <property type="entry name" value="KINESIN-LIKE PROTEIN KIN-14Q"/>
    <property type="match status" value="1"/>
</dbReference>